<keyword evidence="3 9" id="KW-0548">Nucleotidyltransferase</keyword>
<dbReference type="RefSeq" id="WP_307905320.1">
    <property type="nucleotide sequence ID" value="NZ_AP027059.1"/>
</dbReference>
<dbReference type="InterPro" id="IPR004821">
    <property type="entry name" value="Cyt_trans-like"/>
</dbReference>
<evidence type="ECO:0000256" key="5">
    <source>
        <dbReference type="ARBA" id="ARBA00022840"/>
    </source>
</evidence>
<dbReference type="Pfam" id="PF01467">
    <property type="entry name" value="CTP_transf_like"/>
    <property type="match status" value="1"/>
</dbReference>
<accession>A0AAU9D746</accession>
<proteinExistence type="inferred from homology"/>
<keyword evidence="5 9" id="KW-0067">ATP-binding</keyword>
<feature type="binding site" evidence="9">
    <location>
        <position position="42"/>
    </location>
    <ligand>
        <name>substrate</name>
    </ligand>
</feature>
<protein>
    <recommendedName>
        <fullName evidence="9">Phosphopantetheine adenylyltransferase</fullName>
        <ecNumber evidence="9">2.7.7.3</ecNumber>
    </recommendedName>
    <alternativeName>
        <fullName evidence="9">Dephospho-CoA pyrophosphorylase</fullName>
    </alternativeName>
    <alternativeName>
        <fullName evidence="9">Pantetheine-phosphate adenylyltransferase</fullName>
        <shortName evidence="9">PPAT</shortName>
    </alternativeName>
</protein>
<feature type="binding site" evidence="9">
    <location>
        <position position="99"/>
    </location>
    <ligand>
        <name>ATP</name>
        <dbReference type="ChEBI" id="CHEBI:30616"/>
    </ligand>
</feature>
<feature type="binding site" evidence="9">
    <location>
        <begin position="89"/>
        <end position="91"/>
    </location>
    <ligand>
        <name>ATP</name>
        <dbReference type="ChEBI" id="CHEBI:30616"/>
    </ligand>
</feature>
<comment type="function">
    <text evidence="9">Reversibly transfers an adenylyl group from ATP to 4'-phosphopantetheine, yielding dephospho-CoA (dPCoA) and pyrophosphate.</text>
</comment>
<dbReference type="EC" id="2.7.7.3" evidence="9"/>
<dbReference type="PRINTS" id="PR01020">
    <property type="entry name" value="LPSBIOSNTHSS"/>
</dbReference>
<keyword evidence="2 9" id="KW-0808">Transferase</keyword>
<feature type="binding site" evidence="9">
    <location>
        <position position="18"/>
    </location>
    <ligand>
        <name>ATP</name>
        <dbReference type="ChEBI" id="CHEBI:30616"/>
    </ligand>
</feature>
<dbReference type="HAMAP" id="MF_00151">
    <property type="entry name" value="PPAT_bact"/>
    <property type="match status" value="1"/>
</dbReference>
<comment type="subcellular location">
    <subcellularLocation>
        <location evidence="9">Cytoplasm</location>
    </subcellularLocation>
</comment>
<dbReference type="AlphaFoldDB" id="A0AAU9D746"/>
<dbReference type="KEGG" id="haby:HLVA_09570"/>
<feature type="site" description="Transition state stabilizer" evidence="9">
    <location>
        <position position="18"/>
    </location>
</feature>
<dbReference type="GO" id="GO:0005737">
    <property type="term" value="C:cytoplasm"/>
    <property type="evidence" value="ECO:0007669"/>
    <property type="project" value="UniProtKB-SubCell"/>
</dbReference>
<comment type="cofactor">
    <cofactor evidence="9">
        <name>Mg(2+)</name>
        <dbReference type="ChEBI" id="CHEBI:18420"/>
    </cofactor>
</comment>
<evidence type="ECO:0000256" key="7">
    <source>
        <dbReference type="ARBA" id="ARBA00022993"/>
    </source>
</evidence>
<evidence type="ECO:0000256" key="9">
    <source>
        <dbReference type="HAMAP-Rule" id="MF_00151"/>
    </source>
</evidence>
<dbReference type="NCBIfam" id="TIGR00125">
    <property type="entry name" value="cyt_tran_rel"/>
    <property type="match status" value="1"/>
</dbReference>
<name>A0AAU9D746_9FUSO</name>
<feature type="binding site" evidence="9">
    <location>
        <position position="10"/>
    </location>
    <ligand>
        <name>substrate</name>
    </ligand>
</feature>
<evidence type="ECO:0000256" key="3">
    <source>
        <dbReference type="ARBA" id="ARBA00022695"/>
    </source>
</evidence>
<feature type="domain" description="Cytidyltransferase-like" evidence="10">
    <location>
        <begin position="6"/>
        <end position="135"/>
    </location>
</feature>
<dbReference type="CDD" id="cd02163">
    <property type="entry name" value="PPAT"/>
    <property type="match status" value="1"/>
</dbReference>
<evidence type="ECO:0000256" key="6">
    <source>
        <dbReference type="ARBA" id="ARBA00022842"/>
    </source>
</evidence>
<keyword evidence="4 9" id="KW-0547">Nucleotide-binding</keyword>
<feature type="binding site" evidence="9">
    <location>
        <begin position="125"/>
        <end position="131"/>
    </location>
    <ligand>
        <name>ATP</name>
        <dbReference type="ChEBI" id="CHEBI:30616"/>
    </ligand>
</feature>
<dbReference type="InterPro" id="IPR001980">
    <property type="entry name" value="PPAT"/>
</dbReference>
<comment type="similarity">
    <text evidence="9">Belongs to the bacterial CoaD family.</text>
</comment>
<dbReference type="PANTHER" id="PTHR21342:SF1">
    <property type="entry name" value="PHOSPHOPANTETHEINE ADENYLYLTRANSFERASE"/>
    <property type="match status" value="1"/>
</dbReference>
<dbReference type="NCBIfam" id="TIGR01510">
    <property type="entry name" value="coaD_prev_kdtB"/>
    <property type="match status" value="1"/>
</dbReference>
<dbReference type="SUPFAM" id="SSF52374">
    <property type="entry name" value="Nucleotidylyl transferase"/>
    <property type="match status" value="1"/>
</dbReference>
<gene>
    <name evidence="9 11" type="primary">coaD</name>
    <name evidence="11" type="ORF">HLVA_09570</name>
</gene>
<dbReference type="PANTHER" id="PTHR21342">
    <property type="entry name" value="PHOSPHOPANTETHEINE ADENYLYLTRANSFERASE"/>
    <property type="match status" value="1"/>
</dbReference>
<feature type="binding site" evidence="9">
    <location>
        <position position="88"/>
    </location>
    <ligand>
        <name>substrate</name>
    </ligand>
</feature>
<dbReference type="InterPro" id="IPR014729">
    <property type="entry name" value="Rossmann-like_a/b/a_fold"/>
</dbReference>
<keyword evidence="1 9" id="KW-0963">Cytoplasm</keyword>
<organism evidence="11 12">
    <name type="scientific">Haliovirga abyssi</name>
    <dbReference type="NCBI Taxonomy" id="2996794"/>
    <lineage>
        <taxon>Bacteria</taxon>
        <taxon>Fusobacteriati</taxon>
        <taxon>Fusobacteriota</taxon>
        <taxon>Fusobacteriia</taxon>
        <taxon>Fusobacteriales</taxon>
        <taxon>Haliovirgaceae</taxon>
        <taxon>Haliovirga</taxon>
    </lineage>
</organism>
<comment type="subunit">
    <text evidence="9">Homohexamer.</text>
</comment>
<comment type="catalytic activity">
    <reaction evidence="8 9">
        <text>(R)-4'-phosphopantetheine + ATP + H(+) = 3'-dephospho-CoA + diphosphate</text>
        <dbReference type="Rhea" id="RHEA:19801"/>
        <dbReference type="ChEBI" id="CHEBI:15378"/>
        <dbReference type="ChEBI" id="CHEBI:30616"/>
        <dbReference type="ChEBI" id="CHEBI:33019"/>
        <dbReference type="ChEBI" id="CHEBI:57328"/>
        <dbReference type="ChEBI" id="CHEBI:61723"/>
        <dbReference type="EC" id="2.7.7.3"/>
    </reaction>
</comment>
<feature type="binding site" evidence="9">
    <location>
        <begin position="10"/>
        <end position="11"/>
    </location>
    <ligand>
        <name>ATP</name>
        <dbReference type="ChEBI" id="CHEBI:30616"/>
    </ligand>
</feature>
<evidence type="ECO:0000256" key="4">
    <source>
        <dbReference type="ARBA" id="ARBA00022741"/>
    </source>
</evidence>
<dbReference type="Proteomes" id="UP001321582">
    <property type="component" value="Chromosome"/>
</dbReference>
<keyword evidence="6 9" id="KW-0460">Magnesium</keyword>
<keyword evidence="12" id="KW-1185">Reference proteome</keyword>
<reference evidence="11 12" key="1">
    <citation type="submission" date="2022-11" db="EMBL/GenBank/DDBJ databases">
        <title>Haliovirga abyssi gen. nov., sp. nov., a mesophilic fermentative bacterium isolated from the Iheya North hydrothermal field and the proposal of Haliovirgaceae fam. nov.</title>
        <authorList>
            <person name="Miyazaki U."/>
            <person name="Tame A."/>
            <person name="Miyazaki J."/>
            <person name="Takai K."/>
            <person name="Sawayama S."/>
            <person name="Kitajima M."/>
            <person name="Okamoto A."/>
            <person name="Nakagawa S."/>
        </authorList>
    </citation>
    <scope>NUCLEOTIDE SEQUENCE [LARGE SCALE GENOMIC DNA]</scope>
    <source>
        <strain evidence="11 12">IC12</strain>
    </source>
</reference>
<evidence type="ECO:0000256" key="8">
    <source>
        <dbReference type="ARBA" id="ARBA00029346"/>
    </source>
</evidence>
<dbReference type="Gene3D" id="3.40.50.620">
    <property type="entry name" value="HUPs"/>
    <property type="match status" value="1"/>
</dbReference>
<evidence type="ECO:0000256" key="1">
    <source>
        <dbReference type="ARBA" id="ARBA00022490"/>
    </source>
</evidence>
<feature type="binding site" evidence="9">
    <location>
        <position position="74"/>
    </location>
    <ligand>
        <name>substrate</name>
    </ligand>
</feature>
<dbReference type="GO" id="GO:0005524">
    <property type="term" value="F:ATP binding"/>
    <property type="evidence" value="ECO:0007669"/>
    <property type="project" value="UniProtKB-KW"/>
</dbReference>
<dbReference type="GO" id="GO:0004595">
    <property type="term" value="F:pantetheine-phosphate adenylyltransferase activity"/>
    <property type="evidence" value="ECO:0007669"/>
    <property type="project" value="UniProtKB-UniRule"/>
</dbReference>
<evidence type="ECO:0000259" key="10">
    <source>
        <dbReference type="Pfam" id="PF01467"/>
    </source>
</evidence>
<keyword evidence="7 9" id="KW-0173">Coenzyme A biosynthesis</keyword>
<dbReference type="EMBL" id="AP027059">
    <property type="protein sequence ID" value="BDU50388.1"/>
    <property type="molecule type" value="Genomic_DNA"/>
</dbReference>
<evidence type="ECO:0000313" key="11">
    <source>
        <dbReference type="EMBL" id="BDU50388.1"/>
    </source>
</evidence>
<dbReference type="GO" id="GO:0015937">
    <property type="term" value="P:coenzyme A biosynthetic process"/>
    <property type="evidence" value="ECO:0007669"/>
    <property type="project" value="UniProtKB-UniRule"/>
</dbReference>
<sequence>MNKNAIYPGSFDPISNGHIDIINRALNIFDNLVIAVLNNSEKKSWFSVEERVNMIKELYGNNKKIQIKSFDGLLVDFMEKENLKIAIRGLRAVSDYEYELQLALFNSQLSKGKFETIFLPASRENLYLSSTVIKEIAINNGQLEEYVDKTILNKIREKAKIKRGE</sequence>
<comment type="pathway">
    <text evidence="9">Cofactor biosynthesis; coenzyme A biosynthesis; CoA from (R)-pantothenate: step 4/5.</text>
</comment>
<evidence type="ECO:0000256" key="2">
    <source>
        <dbReference type="ARBA" id="ARBA00022679"/>
    </source>
</evidence>
<evidence type="ECO:0000313" key="12">
    <source>
        <dbReference type="Proteomes" id="UP001321582"/>
    </source>
</evidence>